<reference evidence="1 2" key="1">
    <citation type="journal article" date="2023" name="Plants (Basel)">
        <title>Bridging the Gap: Combining Genomics and Transcriptomics Approaches to Understand Stylosanthes scabra, an Orphan Legume from the Brazilian Caatinga.</title>
        <authorList>
            <person name="Ferreira-Neto J.R.C."/>
            <person name="da Silva M.D."/>
            <person name="Binneck E."/>
            <person name="de Melo N.F."/>
            <person name="da Silva R.H."/>
            <person name="de Melo A.L.T.M."/>
            <person name="Pandolfi V."/>
            <person name="Bustamante F.O."/>
            <person name="Brasileiro-Vidal A.C."/>
            <person name="Benko-Iseppon A.M."/>
        </authorList>
    </citation>
    <scope>NUCLEOTIDE SEQUENCE [LARGE SCALE GENOMIC DNA]</scope>
    <source>
        <tissue evidence="1">Leaves</tissue>
    </source>
</reference>
<evidence type="ECO:0000313" key="1">
    <source>
        <dbReference type="EMBL" id="MED6218895.1"/>
    </source>
</evidence>
<keyword evidence="2" id="KW-1185">Reference proteome</keyword>
<proteinExistence type="predicted"/>
<evidence type="ECO:0000313" key="2">
    <source>
        <dbReference type="Proteomes" id="UP001341840"/>
    </source>
</evidence>
<dbReference type="EMBL" id="JASCZI010271990">
    <property type="protein sequence ID" value="MED6218895.1"/>
    <property type="molecule type" value="Genomic_DNA"/>
</dbReference>
<gene>
    <name evidence="1" type="ORF">PIB30_030785</name>
</gene>
<sequence length="109" mass="12592">MPMWPLIVVTPQASTTQLKSEPMELKVGSRDAGRRPLAATISRDVSSCPTWKQEPHRHLLLPMFKFCLKRVKGLRINSPPDRIDSPWMKVLEIYKVQELESTRQHDESI</sequence>
<protein>
    <submittedName>
        <fullName evidence="1">Uncharacterized protein</fullName>
    </submittedName>
</protein>
<dbReference type="Proteomes" id="UP001341840">
    <property type="component" value="Unassembled WGS sequence"/>
</dbReference>
<organism evidence="1 2">
    <name type="scientific">Stylosanthes scabra</name>
    <dbReference type="NCBI Taxonomy" id="79078"/>
    <lineage>
        <taxon>Eukaryota</taxon>
        <taxon>Viridiplantae</taxon>
        <taxon>Streptophyta</taxon>
        <taxon>Embryophyta</taxon>
        <taxon>Tracheophyta</taxon>
        <taxon>Spermatophyta</taxon>
        <taxon>Magnoliopsida</taxon>
        <taxon>eudicotyledons</taxon>
        <taxon>Gunneridae</taxon>
        <taxon>Pentapetalae</taxon>
        <taxon>rosids</taxon>
        <taxon>fabids</taxon>
        <taxon>Fabales</taxon>
        <taxon>Fabaceae</taxon>
        <taxon>Papilionoideae</taxon>
        <taxon>50 kb inversion clade</taxon>
        <taxon>dalbergioids sensu lato</taxon>
        <taxon>Dalbergieae</taxon>
        <taxon>Pterocarpus clade</taxon>
        <taxon>Stylosanthes</taxon>
    </lineage>
</organism>
<comment type="caution">
    <text evidence="1">The sequence shown here is derived from an EMBL/GenBank/DDBJ whole genome shotgun (WGS) entry which is preliminary data.</text>
</comment>
<name>A0ABU6Z9C1_9FABA</name>
<accession>A0ABU6Z9C1</accession>